<proteinExistence type="predicted"/>
<protein>
    <submittedName>
        <fullName evidence="1">Uncharacterized protein</fullName>
    </submittedName>
</protein>
<keyword evidence="2" id="KW-1185">Reference proteome</keyword>
<evidence type="ECO:0000313" key="1">
    <source>
        <dbReference type="EMBL" id="KAJ8120608.1"/>
    </source>
</evidence>
<organism evidence="1 2">
    <name type="scientific">Nemania bipapillata</name>
    <dbReference type="NCBI Taxonomy" id="110536"/>
    <lineage>
        <taxon>Eukaryota</taxon>
        <taxon>Fungi</taxon>
        <taxon>Dikarya</taxon>
        <taxon>Ascomycota</taxon>
        <taxon>Pezizomycotina</taxon>
        <taxon>Sordariomycetes</taxon>
        <taxon>Xylariomycetidae</taxon>
        <taxon>Xylariales</taxon>
        <taxon>Xylariaceae</taxon>
        <taxon>Nemania</taxon>
    </lineage>
</organism>
<dbReference type="EMBL" id="JAPESX010000584">
    <property type="protein sequence ID" value="KAJ8120608.1"/>
    <property type="molecule type" value="Genomic_DNA"/>
</dbReference>
<evidence type="ECO:0000313" key="2">
    <source>
        <dbReference type="Proteomes" id="UP001153334"/>
    </source>
</evidence>
<dbReference type="Proteomes" id="UP001153334">
    <property type="component" value="Unassembled WGS sequence"/>
</dbReference>
<sequence>MPDEDVVLITQAPSDSWFEGFVIRPNGKVLATRLDKPELYTFEPEDEDAVPQLVCTLPDCNSLVNICPIPGYDDEYFVLASTADLEAVTHKDAWLWRIIMGSDEGASPKTIRVTSVPEEGYCLGVKAVSDRVVLLPDGKTSCIWHLDTETGTKTLFADDKSMERGAGDGFFGVNRIQIVGNYVYFTNSSGGSICRIPVEFDPSRKEVGIRTAGPVETIIDDLPSNLDGLAVSSDQTHAYVASHIDGHLHKVQIDPTTGKGTSRVILSSLDNPTGVNLDLSPNSPGKMKLYIVCCGEIEVAWMPREDNPWEAIRDINSAVTVTVTQEVVETSS</sequence>
<gene>
    <name evidence="1" type="ORF">ONZ43_g2725</name>
</gene>
<accession>A0ACC2IZQ3</accession>
<comment type="caution">
    <text evidence="1">The sequence shown here is derived from an EMBL/GenBank/DDBJ whole genome shotgun (WGS) entry which is preliminary data.</text>
</comment>
<reference evidence="1" key="1">
    <citation type="submission" date="2022-11" db="EMBL/GenBank/DDBJ databases">
        <title>Genome Sequence of Nemania bipapillata.</title>
        <authorList>
            <person name="Buettner E."/>
        </authorList>
    </citation>
    <scope>NUCLEOTIDE SEQUENCE</scope>
    <source>
        <strain evidence="1">CP14</strain>
    </source>
</reference>
<name>A0ACC2IZQ3_9PEZI</name>